<dbReference type="Pfam" id="PF22725">
    <property type="entry name" value="GFO_IDH_MocA_C3"/>
    <property type="match status" value="1"/>
</dbReference>
<dbReference type="SUPFAM" id="SSF55347">
    <property type="entry name" value="Glyceraldehyde-3-phosphate dehydrogenase-like, C-terminal domain"/>
    <property type="match status" value="1"/>
</dbReference>
<dbReference type="PANTHER" id="PTHR43249:SF1">
    <property type="entry name" value="D-GLUCOSIDE 3-DEHYDROGENASE"/>
    <property type="match status" value="1"/>
</dbReference>
<dbReference type="Pfam" id="PF01408">
    <property type="entry name" value="GFO_IDH_MocA"/>
    <property type="match status" value="1"/>
</dbReference>
<feature type="domain" description="Gfo/Idh/MocA-like oxidoreductase N-terminal" evidence="1">
    <location>
        <begin position="2"/>
        <end position="41"/>
    </location>
</feature>
<dbReference type="EMBL" id="JAUHLN010000002">
    <property type="protein sequence ID" value="MDN4073893.1"/>
    <property type="molecule type" value="Genomic_DNA"/>
</dbReference>
<feature type="domain" description="GFO/IDH/MocA-like oxidoreductase" evidence="2">
    <location>
        <begin position="54"/>
        <end position="175"/>
    </location>
</feature>
<proteinExistence type="predicted"/>
<dbReference type="SUPFAM" id="SSF51735">
    <property type="entry name" value="NAD(P)-binding Rossmann-fold domains"/>
    <property type="match status" value="1"/>
</dbReference>
<sequence>MAIGACKHGKHVIVEKPMDITLEKANEMIKAAKQNKVKLAVMSQRRFDDSTVFLKNAVENNRLGKLVLGDASIKWFRSQEYYDSGDWRGTWRFDGGGCLMNQGIHAIDLLQYIMGDVESVSANVATLTHERIEVEDVATAAIRFKSGALGTIVGTTSAFPGLSARLEIHGEYGSATIDNDQLKMFEVNAPCESDKARLETASSLGNSSASIDYLGHQKQNTRYDRCYRK</sequence>
<evidence type="ECO:0000313" key="4">
    <source>
        <dbReference type="Proteomes" id="UP001168694"/>
    </source>
</evidence>
<evidence type="ECO:0000313" key="3">
    <source>
        <dbReference type="EMBL" id="MDN4073893.1"/>
    </source>
</evidence>
<dbReference type="InterPro" id="IPR000683">
    <property type="entry name" value="Gfo/Idh/MocA-like_OxRdtase_N"/>
</dbReference>
<comment type="caution">
    <text evidence="3">The sequence shown here is derived from an EMBL/GenBank/DDBJ whole genome shotgun (WGS) entry which is preliminary data.</text>
</comment>
<dbReference type="InterPro" id="IPR052515">
    <property type="entry name" value="Gfo/Idh/MocA_Oxidoreductase"/>
</dbReference>
<evidence type="ECO:0000259" key="1">
    <source>
        <dbReference type="Pfam" id="PF01408"/>
    </source>
</evidence>
<dbReference type="Gene3D" id="3.40.50.720">
    <property type="entry name" value="NAD(P)-binding Rossmann-like Domain"/>
    <property type="match status" value="1"/>
</dbReference>
<name>A0ABT8E7L8_9BACL</name>
<dbReference type="PANTHER" id="PTHR43249">
    <property type="entry name" value="UDP-N-ACETYL-2-AMINO-2-DEOXY-D-GLUCURONATE OXIDASE"/>
    <property type="match status" value="1"/>
</dbReference>
<dbReference type="InterPro" id="IPR055170">
    <property type="entry name" value="GFO_IDH_MocA-like_dom"/>
</dbReference>
<gene>
    <name evidence="3" type="ORF">QYF49_12850</name>
</gene>
<reference evidence="3" key="1">
    <citation type="submission" date="2023-06" db="EMBL/GenBank/DDBJ databases">
        <title>Draft Genome Sequences of Representative Paenibacillus Polymyxa, Bacillus cereus, Fictibacillus sp., and Brevibacillus agri Strains Isolated from Amazonian Dark Earth.</title>
        <authorList>
            <person name="Pellegrinetti T.A."/>
            <person name="Cunha I.C.M."/>
            <person name="Chaves M.G."/>
            <person name="Freitas A.S."/>
            <person name="Silva A.V.R."/>
            <person name="Tsai S.M."/>
            <person name="Mendes L.W."/>
        </authorList>
    </citation>
    <scope>NUCLEOTIDE SEQUENCE</scope>
    <source>
        <strain evidence="3">CENA-BCM004</strain>
    </source>
</reference>
<dbReference type="Proteomes" id="UP001168694">
    <property type="component" value="Unassembled WGS sequence"/>
</dbReference>
<keyword evidence="4" id="KW-1185">Reference proteome</keyword>
<accession>A0ABT8E7L8</accession>
<organism evidence="3 4">
    <name type="scientific">Fictibacillus terranigra</name>
    <dbReference type="NCBI Taxonomy" id="3058424"/>
    <lineage>
        <taxon>Bacteria</taxon>
        <taxon>Bacillati</taxon>
        <taxon>Bacillota</taxon>
        <taxon>Bacilli</taxon>
        <taxon>Bacillales</taxon>
        <taxon>Fictibacillaceae</taxon>
        <taxon>Fictibacillus</taxon>
    </lineage>
</organism>
<dbReference type="Gene3D" id="3.30.360.10">
    <property type="entry name" value="Dihydrodipicolinate Reductase, domain 2"/>
    <property type="match status" value="1"/>
</dbReference>
<dbReference type="InterPro" id="IPR036291">
    <property type="entry name" value="NAD(P)-bd_dom_sf"/>
</dbReference>
<dbReference type="RefSeq" id="WP_290399983.1">
    <property type="nucleotide sequence ID" value="NZ_JAUHLN010000002.1"/>
</dbReference>
<protein>
    <submittedName>
        <fullName evidence="3">Gfo/Idh/MocA family oxidoreductase</fullName>
    </submittedName>
</protein>
<evidence type="ECO:0000259" key="2">
    <source>
        <dbReference type="Pfam" id="PF22725"/>
    </source>
</evidence>